<dbReference type="InterPro" id="IPR021838">
    <property type="entry name" value="DUF3431"/>
</dbReference>
<organism evidence="1 2">
    <name type="scientific">Aureobasidium pullulans</name>
    <name type="common">Black yeast</name>
    <name type="synonym">Pullularia pullulans</name>
    <dbReference type="NCBI Taxonomy" id="5580"/>
    <lineage>
        <taxon>Eukaryota</taxon>
        <taxon>Fungi</taxon>
        <taxon>Dikarya</taxon>
        <taxon>Ascomycota</taxon>
        <taxon>Pezizomycotina</taxon>
        <taxon>Dothideomycetes</taxon>
        <taxon>Dothideomycetidae</taxon>
        <taxon>Dothideales</taxon>
        <taxon>Saccotheciaceae</taxon>
        <taxon>Aureobasidium</taxon>
    </lineage>
</organism>
<reference evidence="1 2" key="1">
    <citation type="submission" date="2018-10" db="EMBL/GenBank/DDBJ databases">
        <title>Fifty Aureobasidium pullulans genomes reveal a recombining polyextremotolerant generalist.</title>
        <authorList>
            <person name="Gostincar C."/>
            <person name="Turk M."/>
            <person name="Zajc J."/>
            <person name="Gunde-Cimerman N."/>
        </authorList>
    </citation>
    <scope>NUCLEOTIDE SEQUENCE [LARGE SCALE GENOMIC DNA]</scope>
    <source>
        <strain evidence="1 2">EXF-3844</strain>
    </source>
</reference>
<dbReference type="Proteomes" id="UP000310121">
    <property type="component" value="Unassembled WGS sequence"/>
</dbReference>
<dbReference type="Pfam" id="PF11913">
    <property type="entry name" value="DUF3431"/>
    <property type="match status" value="1"/>
</dbReference>
<gene>
    <name evidence="1" type="ORF">D6C90_10077</name>
</gene>
<accession>A0A4S9SVZ0</accession>
<comment type="caution">
    <text evidence="1">The sequence shown here is derived from an EMBL/GenBank/DDBJ whole genome shotgun (WGS) entry which is preliminary data.</text>
</comment>
<name>A0A4S9SVZ0_AURPU</name>
<dbReference type="PANTHER" id="PTHR37490:SF2">
    <property type="match status" value="1"/>
</dbReference>
<evidence type="ECO:0000313" key="1">
    <source>
        <dbReference type="EMBL" id="THZ15572.1"/>
    </source>
</evidence>
<evidence type="ECO:0000313" key="2">
    <source>
        <dbReference type="Proteomes" id="UP000310121"/>
    </source>
</evidence>
<protein>
    <submittedName>
        <fullName evidence="1">Uncharacterized protein</fullName>
    </submittedName>
</protein>
<dbReference type="AlphaFoldDB" id="A0A4S9SVZ0"/>
<dbReference type="PANTHER" id="PTHR37490">
    <property type="entry name" value="EXPRESSED PROTEIN"/>
    <property type="match status" value="1"/>
</dbReference>
<dbReference type="EMBL" id="QZBN01001896">
    <property type="protein sequence ID" value="THZ15572.1"/>
    <property type="molecule type" value="Genomic_DNA"/>
</dbReference>
<proteinExistence type="predicted"/>
<sequence length="271" mass="31355">MPELRELIRNHTNIQTTKDGPSQYDIGIVMAKIGPENVNWLIELYHEMPFRPFIYSMKSPAEPGCLTPHSRRGRETAPYLSYIIDNYDSLPDYSIFIHSKDEQWHNDILGTKSADTIKALRFEHINATGFVNLRCALNPGCPLGVNPLEPTEEDIRRKDTRAFFAEIYMELLDVTRDQVPRHIGNVCCAQFAVTRARILRRPKSDYERMLRWVENSHEVDFGIGWVFEKLWDTIFGMDAINCPNYEQCRCDLYGWCGPLPSGKILRPKVTT</sequence>